<organism evidence="2 3">
    <name type="scientific">Rickenella mellea</name>
    <dbReference type="NCBI Taxonomy" id="50990"/>
    <lineage>
        <taxon>Eukaryota</taxon>
        <taxon>Fungi</taxon>
        <taxon>Dikarya</taxon>
        <taxon>Basidiomycota</taxon>
        <taxon>Agaricomycotina</taxon>
        <taxon>Agaricomycetes</taxon>
        <taxon>Hymenochaetales</taxon>
        <taxon>Rickenellaceae</taxon>
        <taxon>Rickenella</taxon>
    </lineage>
</organism>
<evidence type="ECO:0000313" key="3">
    <source>
        <dbReference type="Proteomes" id="UP000294933"/>
    </source>
</evidence>
<evidence type="ECO:0000256" key="1">
    <source>
        <dbReference type="SAM" id="MobiDB-lite"/>
    </source>
</evidence>
<dbReference type="VEuPathDB" id="FungiDB:BD410DRAFT_830965"/>
<keyword evidence="3" id="KW-1185">Reference proteome</keyword>
<proteinExistence type="predicted"/>
<reference evidence="2 3" key="1">
    <citation type="submission" date="2018-06" db="EMBL/GenBank/DDBJ databases">
        <title>A transcriptomic atlas of mushroom development highlights an independent origin of complex multicellularity.</title>
        <authorList>
            <consortium name="DOE Joint Genome Institute"/>
            <person name="Krizsan K."/>
            <person name="Almasi E."/>
            <person name="Merenyi Z."/>
            <person name="Sahu N."/>
            <person name="Viragh M."/>
            <person name="Koszo T."/>
            <person name="Mondo S."/>
            <person name="Kiss B."/>
            <person name="Balint B."/>
            <person name="Kues U."/>
            <person name="Barry K."/>
            <person name="Hegedus J.C."/>
            <person name="Henrissat B."/>
            <person name="Johnson J."/>
            <person name="Lipzen A."/>
            <person name="Ohm R."/>
            <person name="Nagy I."/>
            <person name="Pangilinan J."/>
            <person name="Yan J."/>
            <person name="Xiong Y."/>
            <person name="Grigoriev I.V."/>
            <person name="Hibbett D.S."/>
            <person name="Nagy L.G."/>
        </authorList>
    </citation>
    <scope>NUCLEOTIDE SEQUENCE [LARGE SCALE GENOMIC DNA]</scope>
    <source>
        <strain evidence="2 3">SZMC22713</strain>
    </source>
</reference>
<evidence type="ECO:0000313" key="2">
    <source>
        <dbReference type="EMBL" id="TDL18304.1"/>
    </source>
</evidence>
<dbReference type="EMBL" id="ML170209">
    <property type="protein sequence ID" value="TDL18304.1"/>
    <property type="molecule type" value="Genomic_DNA"/>
</dbReference>
<dbReference type="AlphaFoldDB" id="A0A4Y7PSF1"/>
<name>A0A4Y7PSF1_9AGAM</name>
<dbReference type="Proteomes" id="UP000294933">
    <property type="component" value="Unassembled WGS sequence"/>
</dbReference>
<protein>
    <submittedName>
        <fullName evidence="2">Uncharacterized protein</fullName>
    </submittedName>
</protein>
<sequence>MPPKFPLKDNKSFYFKGISDAHDSDSSSIAVGTIWVMIHLNNRDRAWYASNGATRASGGWGSSFFSVISQFSTEAVGDDVVIDSRYDAETRRLGLQWGYAWYRQDRCQYEGDQKSIVYHLDNIRDILILLRNITELFTSMKELFRDLRKWIFNIQTHFNVLDSVESDQLRWRRCFEMINELESASRDGVIVKRMNWDDGTEQHRADRDECVGYGGRYCCLVIEAADVLALTRIHCLDWPVNNPPPRVPIRKHSATPPPPPWFDRPGLEMQSTRDPVAVEDGCFMTTTQGQRLGMNIVVDPERWQNITFHWYPYLSEEPYGDRRSDASSLAQNEARKKLWYPLCYIIRRILSPALRVINILNATGRHSPPICCPMAPFTGHPVPFTALAICATIFRLSDFMNHTCAPAILSFTPLTSWLTPRDIFEVDVGSPRTALPGPATDMMFGMRKGKDTAPPGVESPHFQLPPAYRWPSNPRDDANRQRTAPRRLSQQPLIVTTHNKDGTFLNYPASSDCGGVQSVHSLNDGDHNATPIQITTRHLQHPLLILHQTH</sequence>
<gene>
    <name evidence="2" type="ORF">BD410DRAFT_830965</name>
</gene>
<feature type="region of interest" description="Disordered" evidence="1">
    <location>
        <begin position="437"/>
        <end position="488"/>
    </location>
</feature>
<accession>A0A4Y7PSF1</accession>